<reference evidence="3 5" key="1">
    <citation type="submission" date="2017-11" db="EMBL/GenBank/DDBJ databases">
        <title>The genome of Rhizophagus clarus HR1 reveals common genetic basis of auxotrophy among arbuscular mycorrhizal fungi.</title>
        <authorList>
            <person name="Kobayashi Y."/>
        </authorList>
    </citation>
    <scope>NUCLEOTIDE SEQUENCE [LARGE SCALE GENOMIC DNA]</scope>
    <source>
        <strain evidence="3 5">HR1</strain>
    </source>
</reference>
<dbReference type="Pfam" id="PF16944">
    <property type="entry name" value="KCH"/>
    <property type="match status" value="1"/>
</dbReference>
<name>A0A2Z6S408_9GLOM</name>
<keyword evidence="2" id="KW-1133">Transmembrane helix</keyword>
<evidence type="ECO:0000256" key="1">
    <source>
        <dbReference type="SAM" id="MobiDB-lite"/>
    </source>
</evidence>
<feature type="region of interest" description="Disordered" evidence="1">
    <location>
        <begin position="326"/>
        <end position="390"/>
    </location>
</feature>
<sequence length="553" mass="62397">MCCCKKSKWQSERKVVQDHKFDFVDIDEFHERSFARKFKYCLVFVVVLKTILVYIADLWTAGILLIFDKWGSSVNPKIPFYISKWIFVGAIVMSFIILAWDIKKARPIIASRDISYTFTSLVATRYYTLRSYAHYCFFCQIQESTKLVDDIAFFVFFSFKGWKRLVFAELPRQAVNAVTLYSLIQSNHTRRYWDIKAYGDNIVQQFAVALMAFTLIVFILSFSMLCIAFILYIPLLCHIRGNLKEYCCHKVDKRIAELIRMKSRKRIAKNKEAAEAMAKGDFSRLKNKKGNVIPPKEPTLPVVIDGPPAPVYTQAGVPPPYVSRPGSPNVGVISRTGTPVYPSRTGTPPIYRTGTPPIYRTGTPPRPGTPGYGQVKPYGPPNGQQPNPVLTRRNSVSSVASGMTNVSSYSTSYGSGGYHPYGLPNRSQTPPSRRGHENNLIARAVLNNTDLKQNYAPSERSDSDDDRQSEYGGSQSSITENNRNKYNEHDLYRAPSSARSYSPAPSVSSTTSNSRSRPPNGPQGAYPSRYQQDYNRTPRHNNYTQQGGGPNRH</sequence>
<dbReference type="PANTHER" id="PTHR36424">
    <property type="entry name" value="PHEROMONE-REGULATED MEMBRANE PROTEIN 6"/>
    <property type="match status" value="1"/>
</dbReference>
<keyword evidence="5" id="KW-1185">Reference proteome</keyword>
<proteinExistence type="predicted"/>
<feature type="compositionally biased region" description="Polar residues" evidence="1">
    <location>
        <begin position="529"/>
        <end position="545"/>
    </location>
</feature>
<accession>A0A2Z6S408</accession>
<evidence type="ECO:0000313" key="5">
    <source>
        <dbReference type="Proteomes" id="UP000247702"/>
    </source>
</evidence>
<dbReference type="AlphaFoldDB" id="A0A2Z6S408"/>
<organism evidence="3 5">
    <name type="scientific">Rhizophagus clarus</name>
    <dbReference type="NCBI Taxonomy" id="94130"/>
    <lineage>
        <taxon>Eukaryota</taxon>
        <taxon>Fungi</taxon>
        <taxon>Fungi incertae sedis</taxon>
        <taxon>Mucoromycota</taxon>
        <taxon>Glomeromycotina</taxon>
        <taxon>Glomeromycetes</taxon>
        <taxon>Glomerales</taxon>
        <taxon>Glomeraceae</taxon>
        <taxon>Rhizophagus</taxon>
    </lineage>
</organism>
<feature type="compositionally biased region" description="Low complexity" evidence="1">
    <location>
        <begin position="493"/>
        <end position="518"/>
    </location>
</feature>
<feature type="region of interest" description="Disordered" evidence="1">
    <location>
        <begin position="445"/>
        <end position="553"/>
    </location>
</feature>
<feature type="compositionally biased region" description="Polar residues" evidence="1">
    <location>
        <begin position="471"/>
        <end position="481"/>
    </location>
</feature>
<dbReference type="PANTHER" id="PTHR36424:SF1">
    <property type="entry name" value="LOW AFFINITY K(+) TRANSPORTER 1-RELATED"/>
    <property type="match status" value="1"/>
</dbReference>
<evidence type="ECO:0000313" key="3">
    <source>
        <dbReference type="EMBL" id="GBC03372.1"/>
    </source>
</evidence>
<dbReference type="InterPro" id="IPR031606">
    <property type="entry name" value="Kch1/2"/>
</dbReference>
<feature type="compositionally biased region" description="Polar residues" evidence="1">
    <location>
        <begin position="446"/>
        <end position="456"/>
    </location>
</feature>
<feature type="compositionally biased region" description="Basic and acidic residues" evidence="1">
    <location>
        <begin position="482"/>
        <end position="492"/>
    </location>
</feature>
<feature type="transmembrane region" description="Helical" evidence="2">
    <location>
        <begin position="206"/>
        <end position="233"/>
    </location>
</feature>
<dbReference type="EMBL" id="BLAL01000261">
    <property type="protein sequence ID" value="GES97808.1"/>
    <property type="molecule type" value="Genomic_DNA"/>
</dbReference>
<dbReference type="Proteomes" id="UP000247702">
    <property type="component" value="Unassembled WGS sequence"/>
</dbReference>
<reference evidence="4" key="2">
    <citation type="submission" date="2019-10" db="EMBL/GenBank/DDBJ databases">
        <title>Conservation and host-specific expression of non-tandemly repeated heterogenous ribosome RNA gene in arbuscular mycorrhizal fungi.</title>
        <authorList>
            <person name="Maeda T."/>
            <person name="Kobayashi Y."/>
            <person name="Nakagawa T."/>
            <person name="Ezawa T."/>
            <person name="Yamaguchi K."/>
            <person name="Bino T."/>
            <person name="Nishimoto Y."/>
            <person name="Shigenobu S."/>
            <person name="Kawaguchi M."/>
        </authorList>
    </citation>
    <scope>NUCLEOTIDE SEQUENCE</scope>
    <source>
        <strain evidence="4">HR1</strain>
    </source>
</reference>
<protein>
    <submittedName>
        <fullName evidence="4">Vacuole protein</fullName>
    </submittedName>
</protein>
<dbReference type="GO" id="GO:0015079">
    <property type="term" value="F:potassium ion transmembrane transporter activity"/>
    <property type="evidence" value="ECO:0007669"/>
    <property type="project" value="InterPro"/>
</dbReference>
<dbReference type="OrthoDB" id="2128042at2759"/>
<keyword evidence="2" id="KW-0812">Transmembrane</keyword>
<dbReference type="STRING" id="94130.A0A2Z6S408"/>
<dbReference type="Proteomes" id="UP000615446">
    <property type="component" value="Unassembled WGS sequence"/>
</dbReference>
<evidence type="ECO:0000313" key="4">
    <source>
        <dbReference type="EMBL" id="GES97808.1"/>
    </source>
</evidence>
<dbReference type="EMBL" id="BEXD01003882">
    <property type="protein sequence ID" value="GBC03372.1"/>
    <property type="molecule type" value="Genomic_DNA"/>
</dbReference>
<feature type="transmembrane region" description="Helical" evidence="2">
    <location>
        <begin position="78"/>
        <end position="100"/>
    </location>
</feature>
<dbReference type="GO" id="GO:0005886">
    <property type="term" value="C:plasma membrane"/>
    <property type="evidence" value="ECO:0007669"/>
    <property type="project" value="InterPro"/>
</dbReference>
<comment type="caution">
    <text evidence="3">The sequence shown here is derived from an EMBL/GenBank/DDBJ whole genome shotgun (WGS) entry which is preliminary data.</text>
</comment>
<gene>
    <name evidence="4" type="ORF">RCL2_002438000</name>
    <name evidence="3" type="ORF">RclHR1_00510003</name>
</gene>
<keyword evidence="2" id="KW-0472">Membrane</keyword>
<feature type="transmembrane region" description="Helical" evidence="2">
    <location>
        <begin position="40"/>
        <end position="66"/>
    </location>
</feature>
<evidence type="ECO:0000256" key="2">
    <source>
        <dbReference type="SAM" id="Phobius"/>
    </source>
</evidence>
<feature type="compositionally biased region" description="Low complexity" evidence="1">
    <location>
        <begin position="352"/>
        <end position="363"/>
    </location>
</feature>